<evidence type="ECO:0000313" key="1">
    <source>
        <dbReference type="EMBL" id="KAJ9598197.1"/>
    </source>
</evidence>
<evidence type="ECO:0000313" key="2">
    <source>
        <dbReference type="Proteomes" id="UP001233999"/>
    </source>
</evidence>
<dbReference type="AlphaFoldDB" id="A0AAD8EQM4"/>
<gene>
    <name evidence="1" type="ORF">L9F63_011117</name>
</gene>
<organism evidence="1 2">
    <name type="scientific">Diploptera punctata</name>
    <name type="common">Pacific beetle cockroach</name>
    <dbReference type="NCBI Taxonomy" id="6984"/>
    <lineage>
        <taxon>Eukaryota</taxon>
        <taxon>Metazoa</taxon>
        <taxon>Ecdysozoa</taxon>
        <taxon>Arthropoda</taxon>
        <taxon>Hexapoda</taxon>
        <taxon>Insecta</taxon>
        <taxon>Pterygota</taxon>
        <taxon>Neoptera</taxon>
        <taxon>Polyneoptera</taxon>
        <taxon>Dictyoptera</taxon>
        <taxon>Blattodea</taxon>
        <taxon>Blaberoidea</taxon>
        <taxon>Blaberidae</taxon>
        <taxon>Diplopterinae</taxon>
        <taxon>Diploptera</taxon>
    </lineage>
</organism>
<feature type="non-terminal residue" evidence="1">
    <location>
        <position position="195"/>
    </location>
</feature>
<reference evidence="1" key="1">
    <citation type="journal article" date="2023" name="IScience">
        <title>Live-bearing cockroach genome reveals convergent evolutionary mechanisms linked to viviparity in insects and beyond.</title>
        <authorList>
            <person name="Fouks B."/>
            <person name="Harrison M.C."/>
            <person name="Mikhailova A.A."/>
            <person name="Marchal E."/>
            <person name="English S."/>
            <person name="Carruthers M."/>
            <person name="Jennings E.C."/>
            <person name="Chiamaka E.L."/>
            <person name="Frigard R.A."/>
            <person name="Pippel M."/>
            <person name="Attardo G.M."/>
            <person name="Benoit J.B."/>
            <person name="Bornberg-Bauer E."/>
            <person name="Tobe S.S."/>
        </authorList>
    </citation>
    <scope>NUCLEOTIDE SEQUENCE</scope>
    <source>
        <strain evidence="1">Stay&amp;Tobe</strain>
    </source>
</reference>
<keyword evidence="2" id="KW-1185">Reference proteome</keyword>
<name>A0AAD8EQM4_DIPPU</name>
<feature type="non-terminal residue" evidence="1">
    <location>
        <position position="1"/>
    </location>
</feature>
<dbReference type="EMBL" id="JASPKZ010001237">
    <property type="protein sequence ID" value="KAJ9598197.1"/>
    <property type="molecule type" value="Genomic_DNA"/>
</dbReference>
<protein>
    <submittedName>
        <fullName evidence="1">Uncharacterized protein</fullName>
    </submittedName>
</protein>
<dbReference type="Proteomes" id="UP001233999">
    <property type="component" value="Unassembled WGS sequence"/>
</dbReference>
<dbReference type="PROSITE" id="PS50890">
    <property type="entry name" value="PUA"/>
    <property type="match status" value="1"/>
</dbReference>
<comment type="caution">
    <text evidence="1">The sequence shown here is derived from an EMBL/GenBank/DDBJ whole genome shotgun (WGS) entry which is preliminary data.</text>
</comment>
<sequence length="195" mass="22257">RRFRAVIMQKFPALKGDDIDDVIQKDPIYIVRLVTHRHQHVVLYINVVPALMKGADLMVPGVDQILNSMYLNTIQVWLIFNSELEVQTMKTRQQLFDRRYAHFNPLGAMSLIRLALAMMLLSITCLLAKPDHIGGLLPSMVEFMNFEIKDCNSKTVVLTINHLYIFSVDFLLSGTLTFLLDDFLLSGTLTFLLDG</sequence>
<proteinExistence type="predicted"/>
<reference evidence="1" key="2">
    <citation type="submission" date="2023-05" db="EMBL/GenBank/DDBJ databases">
        <authorList>
            <person name="Fouks B."/>
        </authorList>
    </citation>
    <scope>NUCLEOTIDE SEQUENCE</scope>
    <source>
        <strain evidence="1">Stay&amp;Tobe</strain>
        <tissue evidence="1">Testes</tissue>
    </source>
</reference>
<accession>A0AAD8EQM4</accession>